<dbReference type="PANTHER" id="PTHR30154:SF54">
    <property type="entry name" value="POSSIBLE TRANSCRIPTIONAL REGULATORY PROTEIN (PROBABLY LRP_ASNC-FAMILY)"/>
    <property type="match status" value="1"/>
</dbReference>
<dbReference type="GO" id="GO:0043200">
    <property type="term" value="P:response to amino acid"/>
    <property type="evidence" value="ECO:0007669"/>
    <property type="project" value="TreeGrafter"/>
</dbReference>
<dbReference type="InterPro" id="IPR011008">
    <property type="entry name" value="Dimeric_a/b-barrel"/>
</dbReference>
<dbReference type="SMART" id="SM00344">
    <property type="entry name" value="HTH_ASNC"/>
    <property type="match status" value="1"/>
</dbReference>
<evidence type="ECO:0000256" key="3">
    <source>
        <dbReference type="ARBA" id="ARBA00023163"/>
    </source>
</evidence>
<keyword evidence="2" id="KW-0238">DNA-binding</keyword>
<keyword evidence="1" id="KW-0805">Transcription regulation</keyword>
<dbReference type="GO" id="GO:0043565">
    <property type="term" value="F:sequence-specific DNA binding"/>
    <property type="evidence" value="ECO:0007669"/>
    <property type="project" value="InterPro"/>
</dbReference>
<dbReference type="EMBL" id="FOKG01000006">
    <property type="protein sequence ID" value="SFB22825.1"/>
    <property type="molecule type" value="Genomic_DNA"/>
</dbReference>
<dbReference type="InterPro" id="IPR036390">
    <property type="entry name" value="WH_DNA-bd_sf"/>
</dbReference>
<dbReference type="InterPro" id="IPR019888">
    <property type="entry name" value="Tscrpt_reg_AsnC-like"/>
</dbReference>
<dbReference type="AlphaFoldDB" id="A0A1I0ZB15"/>
<evidence type="ECO:0000259" key="4">
    <source>
        <dbReference type="PROSITE" id="PS50956"/>
    </source>
</evidence>
<feature type="domain" description="HTH asnC-type" evidence="4">
    <location>
        <begin position="2"/>
        <end position="63"/>
    </location>
</feature>
<evidence type="ECO:0000256" key="2">
    <source>
        <dbReference type="ARBA" id="ARBA00023125"/>
    </source>
</evidence>
<dbReference type="Gene3D" id="1.10.10.10">
    <property type="entry name" value="Winged helix-like DNA-binding domain superfamily/Winged helix DNA-binding domain"/>
    <property type="match status" value="1"/>
</dbReference>
<dbReference type="OrthoDB" id="4411089at2"/>
<dbReference type="STRING" id="490629.SAMN05216266_106271"/>
<protein>
    <submittedName>
        <fullName evidence="5">Transcriptional regulator, AsnC family</fullName>
    </submittedName>
</protein>
<evidence type="ECO:0000256" key="1">
    <source>
        <dbReference type="ARBA" id="ARBA00023015"/>
    </source>
</evidence>
<evidence type="ECO:0000313" key="5">
    <source>
        <dbReference type="EMBL" id="SFB22825.1"/>
    </source>
</evidence>
<dbReference type="PRINTS" id="PR00033">
    <property type="entry name" value="HTHASNC"/>
</dbReference>
<dbReference type="SUPFAM" id="SSF46785">
    <property type="entry name" value="Winged helix' DNA-binding domain"/>
    <property type="match status" value="1"/>
</dbReference>
<name>A0A1I0ZB15_9PSEU</name>
<dbReference type="GO" id="GO:0005829">
    <property type="term" value="C:cytosol"/>
    <property type="evidence" value="ECO:0007669"/>
    <property type="project" value="TreeGrafter"/>
</dbReference>
<sequence>MFDAVDVEIVTALQNDARLPNKELAAHVNVAPSTCLVRHRALRDRGVITGYRAEVDLSALGRPLQAVIAVRVRPHTRAMVLPFMDYVLELPETISVSHVAGPDDFLVHVAVSDAAHLQRLVLDAFTSRPEVAQLHTNLIFEHRRKAQVPPTPEFTAGR</sequence>
<dbReference type="Pfam" id="PF13404">
    <property type="entry name" value="HTH_AsnC-type"/>
    <property type="match status" value="1"/>
</dbReference>
<dbReference type="SUPFAM" id="SSF54909">
    <property type="entry name" value="Dimeric alpha+beta barrel"/>
    <property type="match status" value="1"/>
</dbReference>
<dbReference type="PROSITE" id="PS50956">
    <property type="entry name" value="HTH_ASNC_2"/>
    <property type="match status" value="1"/>
</dbReference>
<gene>
    <name evidence="5" type="ORF">SAMN05216266_106271</name>
</gene>
<dbReference type="Proteomes" id="UP000243799">
    <property type="component" value="Unassembled WGS sequence"/>
</dbReference>
<keyword evidence="3" id="KW-0804">Transcription</keyword>
<dbReference type="InterPro" id="IPR019887">
    <property type="entry name" value="Tscrpt_reg_AsnC/Lrp_C"/>
</dbReference>
<dbReference type="InterPro" id="IPR036388">
    <property type="entry name" value="WH-like_DNA-bd_sf"/>
</dbReference>
<dbReference type="RefSeq" id="WP_091673088.1">
    <property type="nucleotide sequence ID" value="NZ_FOKG01000006.1"/>
</dbReference>
<reference evidence="6" key="1">
    <citation type="submission" date="2016-10" db="EMBL/GenBank/DDBJ databases">
        <authorList>
            <person name="Varghese N."/>
            <person name="Submissions S."/>
        </authorList>
    </citation>
    <scope>NUCLEOTIDE SEQUENCE [LARGE SCALE GENOMIC DNA]</scope>
    <source>
        <strain evidence="6">CGMCC 4.3568</strain>
    </source>
</reference>
<keyword evidence="6" id="KW-1185">Reference proteome</keyword>
<dbReference type="PANTHER" id="PTHR30154">
    <property type="entry name" value="LEUCINE-RESPONSIVE REGULATORY PROTEIN"/>
    <property type="match status" value="1"/>
</dbReference>
<dbReference type="Gene3D" id="3.30.70.920">
    <property type="match status" value="1"/>
</dbReference>
<dbReference type="Pfam" id="PF01037">
    <property type="entry name" value="AsnC_trans_reg"/>
    <property type="match status" value="1"/>
</dbReference>
<proteinExistence type="predicted"/>
<accession>A0A1I0ZB15</accession>
<evidence type="ECO:0000313" key="6">
    <source>
        <dbReference type="Proteomes" id="UP000243799"/>
    </source>
</evidence>
<organism evidence="5 6">
    <name type="scientific">Amycolatopsis marina</name>
    <dbReference type="NCBI Taxonomy" id="490629"/>
    <lineage>
        <taxon>Bacteria</taxon>
        <taxon>Bacillati</taxon>
        <taxon>Actinomycetota</taxon>
        <taxon>Actinomycetes</taxon>
        <taxon>Pseudonocardiales</taxon>
        <taxon>Pseudonocardiaceae</taxon>
        <taxon>Amycolatopsis</taxon>
    </lineage>
</organism>
<dbReference type="InterPro" id="IPR000485">
    <property type="entry name" value="AsnC-type_HTH_dom"/>
</dbReference>